<dbReference type="Proteomes" id="UP000552757">
    <property type="component" value="Unassembled WGS sequence"/>
</dbReference>
<comment type="caution">
    <text evidence="1">The sequence shown here is derived from an EMBL/GenBank/DDBJ whole genome shotgun (WGS) entry which is preliminary data.</text>
</comment>
<dbReference type="AlphaFoldDB" id="A0A7W6GNJ3"/>
<dbReference type="NCBIfam" id="TIGR04353">
    <property type="entry name" value="PqqD_rel_X"/>
    <property type="match status" value="1"/>
</dbReference>
<proteinExistence type="predicted"/>
<evidence type="ECO:0000313" key="1">
    <source>
        <dbReference type="EMBL" id="MBB3981875.1"/>
    </source>
</evidence>
<accession>A0A7W6GNJ3</accession>
<evidence type="ECO:0000313" key="2">
    <source>
        <dbReference type="Proteomes" id="UP000552757"/>
    </source>
</evidence>
<protein>
    <submittedName>
        <fullName evidence="1">PqqD family protein of HPr-rel-A system</fullName>
    </submittedName>
</protein>
<sequence>MNGHYRAEPETALVVRPLDDIVLLYHRPSGQTHMVVSPVPEILEALCAGGDGDAAAVHDWLAQTHDLGPREQAISAIAAHLADMAAIGLVRAL</sequence>
<reference evidence="1 2" key="1">
    <citation type="submission" date="2020-08" db="EMBL/GenBank/DDBJ databases">
        <title>Genomic Encyclopedia of Type Strains, Phase IV (KMG-IV): sequencing the most valuable type-strain genomes for metagenomic binning, comparative biology and taxonomic classification.</title>
        <authorList>
            <person name="Goeker M."/>
        </authorList>
    </citation>
    <scope>NUCLEOTIDE SEQUENCE [LARGE SCALE GENOMIC DNA]</scope>
    <source>
        <strain evidence="1 2">DSM 29348</strain>
    </source>
</reference>
<dbReference type="EMBL" id="JACIEB010000003">
    <property type="protein sequence ID" value="MBB3981875.1"/>
    <property type="molecule type" value="Genomic_DNA"/>
</dbReference>
<keyword evidence="2" id="KW-1185">Reference proteome</keyword>
<dbReference type="RefSeq" id="WP_183954983.1">
    <property type="nucleotide sequence ID" value="NZ_JACIEB010000003.1"/>
</dbReference>
<name>A0A7W6GNJ3_9SPHN</name>
<organism evidence="1 2">
    <name type="scientific">Sphingobium fontiphilum</name>
    <dbReference type="NCBI Taxonomy" id="944425"/>
    <lineage>
        <taxon>Bacteria</taxon>
        <taxon>Pseudomonadati</taxon>
        <taxon>Pseudomonadota</taxon>
        <taxon>Alphaproteobacteria</taxon>
        <taxon>Sphingomonadales</taxon>
        <taxon>Sphingomonadaceae</taxon>
        <taxon>Sphingobium</taxon>
    </lineage>
</organism>
<gene>
    <name evidence="1" type="ORF">GGR44_001534</name>
</gene>
<dbReference type="InterPro" id="IPR027599">
    <property type="entry name" value="PqqD-rel_X"/>
</dbReference>